<dbReference type="KEGG" id="shh:ShL2_02125"/>
<dbReference type="InterPro" id="IPR002104">
    <property type="entry name" value="Integrase_catalytic"/>
</dbReference>
<dbReference type="EMBL" id="LORN02000015">
    <property type="protein sequence ID" value="PNN21790.1"/>
    <property type="molecule type" value="Genomic_DNA"/>
</dbReference>
<reference evidence="4 6" key="2">
    <citation type="submission" date="2017-12" db="EMBL/GenBank/DDBJ databases">
        <title>FDA dAtabase for Regulatory Grade micrObial Sequences (FDA-ARGOS): Supporting development and validation of Infectious Disease Dx tests.</title>
        <authorList>
            <person name="Hoffmann M."/>
            <person name="Allard M."/>
            <person name="Evans P."/>
            <person name="Brown E."/>
            <person name="Tallon L."/>
            <person name="Sadzewicz L."/>
            <person name="Sengamalay N."/>
            <person name="Ott S."/>
            <person name="Godinez A."/>
            <person name="Nagaraj S."/>
            <person name="Vavikolanu K."/>
            <person name="Aluvathingal J."/>
            <person name="Nadendla S."/>
            <person name="Sichtig H."/>
        </authorList>
    </citation>
    <scope>NUCLEOTIDE SEQUENCE [LARGE SCALE GENOMIC DNA]</scope>
    <source>
        <strain evidence="4 6">FDAARGOS_148</strain>
    </source>
</reference>
<dbReference type="Proteomes" id="UP000053523">
    <property type="component" value="Unassembled WGS sequence"/>
</dbReference>
<evidence type="ECO:0000313" key="8">
    <source>
        <dbReference type="Proteomes" id="UP001269271"/>
    </source>
</evidence>
<evidence type="ECO:0000313" key="7">
    <source>
        <dbReference type="Proteomes" id="UP000238153"/>
    </source>
</evidence>
<protein>
    <submittedName>
        <fullName evidence="3 5">Integrase</fullName>
    </submittedName>
</protein>
<name>A0A2A1K7J2_STAHA</name>
<evidence type="ECO:0000256" key="1">
    <source>
        <dbReference type="ARBA" id="ARBA00023172"/>
    </source>
</evidence>
<reference evidence="3 8" key="3">
    <citation type="submission" date="2023-08" db="EMBL/GenBank/DDBJ databases">
        <title>Genomic surveillance of Staphylococcus haemolyticus neonatal outbreak in southern France.</title>
        <authorList>
            <person name="Magnan C."/>
            <person name="Morsli M."/>
            <person name="Thiery B."/>
            <person name="Salipante F."/>
            <person name="Attar J."/>
            <person name="Massimo D.M."/>
            <person name="Ory J."/>
            <person name="Pantel A."/>
            <person name="Lavigne J.-P."/>
        </authorList>
    </citation>
    <scope>NUCLEOTIDE SEQUENCE [LARGE SCALE GENOMIC DNA]</scope>
    <source>
        <strain evidence="3 8">NSH026</strain>
    </source>
</reference>
<dbReference type="InterPro" id="IPR013762">
    <property type="entry name" value="Integrase-like_cat_sf"/>
</dbReference>
<evidence type="ECO:0000259" key="2">
    <source>
        <dbReference type="PROSITE" id="PS51898"/>
    </source>
</evidence>
<dbReference type="InterPro" id="IPR011010">
    <property type="entry name" value="DNA_brk_join_enz"/>
</dbReference>
<dbReference type="STRING" id="1283.ShL2_02125"/>
<dbReference type="RefSeq" id="WP_011276535.1">
    <property type="nucleotide sequence ID" value="NZ_BKAY01000012.1"/>
</dbReference>
<gene>
    <name evidence="4" type="ORF">AL503_013785</name>
    <name evidence="5" type="ORF">CV019_12450</name>
    <name evidence="3" type="ORF">RO950_11590</name>
</gene>
<keyword evidence="8" id="KW-1185">Reference proteome</keyword>
<dbReference type="GO" id="GO:0006310">
    <property type="term" value="P:DNA recombination"/>
    <property type="evidence" value="ECO:0007669"/>
    <property type="project" value="UniProtKB-KW"/>
</dbReference>
<dbReference type="InterPro" id="IPR050090">
    <property type="entry name" value="Tyrosine_recombinase_XerCD"/>
</dbReference>
<dbReference type="Proteomes" id="UP001269271">
    <property type="component" value="Unassembled WGS sequence"/>
</dbReference>
<proteinExistence type="predicted"/>
<dbReference type="SUPFAM" id="SSF56349">
    <property type="entry name" value="DNA breaking-rejoining enzymes"/>
    <property type="match status" value="1"/>
</dbReference>
<evidence type="ECO:0000313" key="4">
    <source>
        <dbReference type="EMBL" id="PNN21790.1"/>
    </source>
</evidence>
<dbReference type="GO" id="GO:0015074">
    <property type="term" value="P:DNA integration"/>
    <property type="evidence" value="ECO:0007669"/>
    <property type="project" value="InterPro"/>
</dbReference>
<dbReference type="PANTHER" id="PTHR30349:SF82">
    <property type="entry name" value="INTEGRASE_RECOMBINASE YOEC-RELATED"/>
    <property type="match status" value="1"/>
</dbReference>
<dbReference type="OMA" id="FKFAIHT"/>
<dbReference type="GeneID" id="93781590"/>
<sequence length="185" mass="21555">MNQVEPIRNKDDIKKMYDVLKKKSDRDYLLFKLAIHTGIRLTDLLNLKVKDVKMIDQDEIKSSWIESCAPAIKILLPNDLREEVRRFIEYNKLMDDHLLFQSIRTHKELSRQQAYRIIHHAAEELGLCHIGLTTLRKTFAYHAYQSGISIAIIQKYLGHQTTQETVKFIGLSADDELHTIIALNL</sequence>
<keyword evidence="1" id="KW-0233">DNA recombination</keyword>
<dbReference type="GO" id="GO:0003677">
    <property type="term" value="F:DNA binding"/>
    <property type="evidence" value="ECO:0007669"/>
    <property type="project" value="InterPro"/>
</dbReference>
<evidence type="ECO:0000313" key="5">
    <source>
        <dbReference type="EMBL" id="PPJ70747.1"/>
    </source>
</evidence>
<dbReference type="Proteomes" id="UP000238153">
    <property type="component" value="Unassembled WGS sequence"/>
</dbReference>
<dbReference type="PANTHER" id="PTHR30349">
    <property type="entry name" value="PHAGE INTEGRASE-RELATED"/>
    <property type="match status" value="1"/>
</dbReference>
<dbReference type="AlphaFoldDB" id="A0A2A1K7J2"/>
<dbReference type="EMBL" id="JAVSOO010000043">
    <property type="protein sequence ID" value="MDT4287611.1"/>
    <property type="molecule type" value="Genomic_DNA"/>
</dbReference>
<evidence type="ECO:0000313" key="3">
    <source>
        <dbReference type="EMBL" id="MDT4287611.1"/>
    </source>
</evidence>
<dbReference type="EMBL" id="PGWX01000454">
    <property type="protein sequence ID" value="PPJ70747.1"/>
    <property type="molecule type" value="Genomic_DNA"/>
</dbReference>
<evidence type="ECO:0000313" key="6">
    <source>
        <dbReference type="Proteomes" id="UP000053523"/>
    </source>
</evidence>
<organism evidence="5 7">
    <name type="scientific">Staphylococcus haemolyticus</name>
    <dbReference type="NCBI Taxonomy" id="1283"/>
    <lineage>
        <taxon>Bacteria</taxon>
        <taxon>Bacillati</taxon>
        <taxon>Bacillota</taxon>
        <taxon>Bacilli</taxon>
        <taxon>Bacillales</taxon>
        <taxon>Staphylococcaceae</taxon>
        <taxon>Staphylococcus</taxon>
    </lineage>
</organism>
<comment type="caution">
    <text evidence="5">The sequence shown here is derived from an EMBL/GenBank/DDBJ whole genome shotgun (WGS) entry which is preliminary data.</text>
</comment>
<feature type="domain" description="Tyr recombinase" evidence="2">
    <location>
        <begin position="3"/>
        <end position="182"/>
    </location>
</feature>
<dbReference type="Pfam" id="PF00589">
    <property type="entry name" value="Phage_integrase"/>
    <property type="match status" value="1"/>
</dbReference>
<reference evidence="5 7" key="1">
    <citation type="submission" date="2017-11" db="EMBL/GenBank/DDBJ databases">
        <authorList>
            <person name="Founou R.C."/>
            <person name="Founou L."/>
            <person name="Allam M."/>
            <person name="Ismail A."/>
            <person name="Essack S.Y."/>
        </authorList>
    </citation>
    <scope>NUCLEOTIDE SEQUENCE [LARGE SCALE GENOMIC DNA]</scope>
    <source>
        <strain evidence="5 7">G811N2B1</strain>
    </source>
</reference>
<dbReference type="PROSITE" id="PS51898">
    <property type="entry name" value="TYR_RECOMBINASE"/>
    <property type="match status" value="1"/>
</dbReference>
<dbReference type="Gene3D" id="1.10.443.10">
    <property type="entry name" value="Intergrase catalytic core"/>
    <property type="match status" value="1"/>
</dbReference>
<accession>A0A2A1K7J2</accession>